<dbReference type="EMBL" id="PUJV01000076">
    <property type="protein sequence ID" value="NHB98779.1"/>
    <property type="molecule type" value="Genomic_DNA"/>
</dbReference>
<proteinExistence type="predicted"/>
<reference evidence="1 2" key="1">
    <citation type="submission" date="2018-02" db="EMBL/GenBank/DDBJ databases">
        <authorList>
            <person name="Machado R.A."/>
        </authorList>
    </citation>
    <scope>NUCLEOTIDE SEQUENCE [LARGE SCALE GENOMIC DNA]</scope>
    <source>
        <strain evidence="1 2">DSM 23271</strain>
    </source>
</reference>
<gene>
    <name evidence="1" type="ORF">C5470_21715</name>
</gene>
<dbReference type="RefSeq" id="WP_166291779.1">
    <property type="nucleotide sequence ID" value="NZ_CAWPIE010000076.1"/>
</dbReference>
<comment type="caution">
    <text evidence="1">The sequence shown here is derived from an EMBL/GenBank/DDBJ whole genome shotgun (WGS) entry which is preliminary data.</text>
</comment>
<dbReference type="Proteomes" id="UP000547931">
    <property type="component" value="Unassembled WGS sequence"/>
</dbReference>
<name>A0A7X5TNI6_9GAMM</name>
<sequence length="377" mass="42696">MDLQAVENYALGYKFLYDYAKVIGNIRFVPKDNSDSAQNDLAEALRVTKSFAKNLILSGNMRNLDRLDTNFAAYSKKISEYQKKVISYLNRLANKDYNFDISLLRNNLNCLEKYTVKFNDRINSDFVSSDVITGLAAAESEAEKQFIKQQQIVNRIYLTLTNQMKDKKDKINYLQIERDNTLIGAFRNWTSDLSGNDKIEFQTNYGEISNDATNEDFTHKQSLVSWTAVIGTIAAITSLVVEVGTQVANAVFDFNEKSDKLIHLQKEFHMENTLASVANNIETSTERMQNALHNLNSYIGGLAGAFSERNKNRTKIINDTRASLSSGWNDPSKADTFRDLYIAFTHEDQNLHDLYETYSGVRAGDHNKTAVAINIAC</sequence>
<protein>
    <submittedName>
        <fullName evidence="1">Uncharacterized protein</fullName>
    </submittedName>
</protein>
<organism evidence="1 2">
    <name type="scientific">Photorhabdus stackebrandtii</name>
    <dbReference type="NCBI Taxonomy" id="1123042"/>
    <lineage>
        <taxon>Bacteria</taxon>
        <taxon>Pseudomonadati</taxon>
        <taxon>Pseudomonadota</taxon>
        <taxon>Gammaproteobacteria</taxon>
        <taxon>Enterobacterales</taxon>
        <taxon>Morganellaceae</taxon>
        <taxon>Photorhabdus</taxon>
    </lineage>
</organism>
<keyword evidence="2" id="KW-1185">Reference proteome</keyword>
<accession>A0A7X5TNI6</accession>
<evidence type="ECO:0000313" key="1">
    <source>
        <dbReference type="EMBL" id="NHB98779.1"/>
    </source>
</evidence>
<evidence type="ECO:0000313" key="2">
    <source>
        <dbReference type="Proteomes" id="UP000547931"/>
    </source>
</evidence>
<dbReference type="AlphaFoldDB" id="A0A7X5TNI6"/>